<proteinExistence type="predicted"/>
<keyword evidence="1" id="KW-0812">Transmembrane</keyword>
<dbReference type="AlphaFoldDB" id="F4GK70"/>
<dbReference type="SUPFAM" id="SSF48452">
    <property type="entry name" value="TPR-like"/>
    <property type="match status" value="1"/>
</dbReference>
<evidence type="ECO:0000313" key="2">
    <source>
        <dbReference type="EMBL" id="AEC01842.1"/>
    </source>
</evidence>
<feature type="transmembrane region" description="Helical" evidence="1">
    <location>
        <begin position="32"/>
        <end position="53"/>
    </location>
</feature>
<keyword evidence="1" id="KW-0472">Membrane</keyword>
<dbReference type="eggNOG" id="COG1729">
    <property type="taxonomic scope" value="Bacteria"/>
</dbReference>
<dbReference type="InterPro" id="IPR019734">
    <property type="entry name" value="TPR_rpt"/>
</dbReference>
<dbReference type="OrthoDB" id="370142at2"/>
<reference evidence="2 3" key="2">
    <citation type="journal article" date="2012" name="Stand. Genomic Sci.">
        <title>Complete genome sequence of the termite hindgut bacterium Spirochaeta coccoides type strain (SPN1(T)), reclassification in the genus Sphaerochaeta as Sphaerochaeta coccoides comb. nov. and emendations of the family Spirochaetaceae and the genus Sphaerochaeta.</title>
        <authorList>
            <person name="Abt B."/>
            <person name="Han C."/>
            <person name="Scheuner C."/>
            <person name="Lu M."/>
            <person name="Lapidus A."/>
            <person name="Nolan M."/>
            <person name="Lucas S."/>
            <person name="Hammon N."/>
            <person name="Deshpande S."/>
            <person name="Cheng J.F."/>
            <person name="Tapia R."/>
            <person name="Goodwin L.A."/>
            <person name="Pitluck S."/>
            <person name="Liolios K."/>
            <person name="Pagani I."/>
            <person name="Ivanova N."/>
            <person name="Mavromatis K."/>
            <person name="Mikhailova N."/>
            <person name="Huntemann M."/>
            <person name="Pati A."/>
            <person name="Chen A."/>
            <person name="Palaniappan K."/>
            <person name="Land M."/>
            <person name="Hauser L."/>
            <person name="Brambilla E.M."/>
            <person name="Rohde M."/>
            <person name="Spring S."/>
            <person name="Gronow S."/>
            <person name="Goker M."/>
            <person name="Woyke T."/>
            <person name="Bristow J."/>
            <person name="Eisen J.A."/>
            <person name="Markowitz V."/>
            <person name="Hugenholtz P."/>
            <person name="Kyrpides N.C."/>
            <person name="Klenk H.P."/>
            <person name="Detter J.C."/>
        </authorList>
    </citation>
    <scope>NUCLEOTIDE SEQUENCE [LARGE SCALE GENOMIC DNA]</scope>
    <source>
        <strain evidence="3">ATCC BAA-1237 / DSM 17374 / SPN1</strain>
    </source>
</reference>
<protein>
    <submittedName>
        <fullName evidence="2">Tetratricopeptide TPR_2 repeat-containing protein</fullName>
    </submittedName>
</protein>
<dbReference type="Pfam" id="PF13174">
    <property type="entry name" value="TPR_6"/>
    <property type="match status" value="1"/>
</dbReference>
<gene>
    <name evidence="2" type="ordered locus">Spico_0614</name>
</gene>
<dbReference type="STRING" id="760011.Spico_0614"/>
<sequence length="229" mass="24992">MANNKTKEAAVPAYEKFLYSVASFFKAQWKKIAIGAGVLILSLLIVVIVSLVNSSRFEKDFMRLDVLQETYASLDTLDETSTEYASTLSELEGSLQELASSSKAYPGLKAEYLLGQLAWNQKDFATAREHYLAVHENGRGIYLGAVALVNAAAASEELGEDAAALGQYQMVADSYGQDIAVAPRALFGEARIYEKTGDIDLARAVFQELADAYPSSEFARIAQNRLLVL</sequence>
<keyword evidence="1" id="KW-1133">Transmembrane helix</keyword>
<dbReference type="RefSeq" id="WP_013739238.1">
    <property type="nucleotide sequence ID" value="NC_015436.1"/>
</dbReference>
<reference evidence="3" key="1">
    <citation type="submission" date="2011-04" db="EMBL/GenBank/DDBJ databases">
        <title>The complete genome of Spirochaeta coccoides DSM 17374.</title>
        <authorList>
            <person name="Lucas S."/>
            <person name="Copeland A."/>
            <person name="Lapidus A."/>
            <person name="Bruce D."/>
            <person name="Goodwin L."/>
            <person name="Pitluck S."/>
            <person name="Peters L."/>
            <person name="Kyrpides N."/>
            <person name="Mavromatis K."/>
            <person name="Pagani I."/>
            <person name="Ivanova N."/>
            <person name="Ovchinnikova G."/>
            <person name="Lu M."/>
            <person name="Detter J.C."/>
            <person name="Tapia R."/>
            <person name="Han C."/>
            <person name="Land M."/>
            <person name="Hauser L."/>
            <person name="Markowitz V."/>
            <person name="Cheng J.-F."/>
            <person name="Hugenholtz P."/>
            <person name="Woyke T."/>
            <person name="Wu D."/>
            <person name="Spring S."/>
            <person name="Schroeder M."/>
            <person name="Brambilla E."/>
            <person name="Klenk H.-P."/>
            <person name="Eisen J.A."/>
        </authorList>
    </citation>
    <scope>NUCLEOTIDE SEQUENCE [LARGE SCALE GENOMIC DNA]</scope>
    <source>
        <strain evidence="3">ATCC BAA-1237 / DSM 17374 / SPN1</strain>
    </source>
</reference>
<accession>F4GK70</accession>
<evidence type="ECO:0000313" key="3">
    <source>
        <dbReference type="Proteomes" id="UP000007939"/>
    </source>
</evidence>
<evidence type="ECO:0000256" key="1">
    <source>
        <dbReference type="SAM" id="Phobius"/>
    </source>
</evidence>
<name>F4GK70_PARC1</name>
<dbReference type="KEGG" id="scc:Spico_0614"/>
<organism evidence="2 3">
    <name type="scientific">Parasphaerochaeta coccoides (strain ATCC BAA-1237 / DSM 17374 / SPN1)</name>
    <name type="common">Sphaerochaeta coccoides</name>
    <dbReference type="NCBI Taxonomy" id="760011"/>
    <lineage>
        <taxon>Bacteria</taxon>
        <taxon>Pseudomonadati</taxon>
        <taxon>Spirochaetota</taxon>
        <taxon>Spirochaetia</taxon>
        <taxon>Spirochaetales</taxon>
        <taxon>Sphaerochaetaceae</taxon>
        <taxon>Parasphaerochaeta</taxon>
    </lineage>
</organism>
<dbReference type="Proteomes" id="UP000007939">
    <property type="component" value="Chromosome"/>
</dbReference>
<dbReference type="Gene3D" id="1.25.40.10">
    <property type="entry name" value="Tetratricopeptide repeat domain"/>
    <property type="match status" value="1"/>
</dbReference>
<dbReference type="InterPro" id="IPR011990">
    <property type="entry name" value="TPR-like_helical_dom_sf"/>
</dbReference>
<keyword evidence="3" id="KW-1185">Reference proteome</keyword>
<dbReference type="EMBL" id="CP002659">
    <property type="protein sequence ID" value="AEC01842.1"/>
    <property type="molecule type" value="Genomic_DNA"/>
</dbReference>
<dbReference type="HOGENOM" id="CLU_1209168_0_0_12"/>